<dbReference type="STRING" id="1797985.A2Y83_04120"/>
<dbReference type="AlphaFoldDB" id="A0A1F5S6W5"/>
<dbReference type="InterPro" id="IPR028994">
    <property type="entry name" value="Integrin_alpha_N"/>
</dbReference>
<evidence type="ECO:0000313" key="2">
    <source>
        <dbReference type="Proteomes" id="UP000178323"/>
    </source>
</evidence>
<evidence type="ECO:0000313" key="1">
    <source>
        <dbReference type="EMBL" id="OGF22450.1"/>
    </source>
</evidence>
<accession>A0A1F5S6W5</accession>
<sequence>MDYFYFMEFIFRHKKKLLIIAGFLAVIFICFTFSNKNKDYIQNFSNNKLPTQYTNYNILAKQAVELKYDIFLENPIEKELTTDIVLINNTKDYPSHMGISKIILLREDGYFLELPGYGEGFEWWQVGDLNGNEDLDVAVMYQNMGSGSFKPFYFYEWNGENFEVKLHNSNLFNRVELIDVDDDGMSEIAHTFRLFQFAWPWKEIYEWQYDKMRGTYGYVKASNLFPASYEEWLKDKELNSNGSFETAPEFWETQDGKIVLDINKCLKQKAILNSQGIFADVDNCYLGY</sequence>
<organism evidence="1 2">
    <name type="scientific">Candidatus Falkowbacteria bacterium RBG_13_39_14</name>
    <dbReference type="NCBI Taxonomy" id="1797985"/>
    <lineage>
        <taxon>Bacteria</taxon>
        <taxon>Candidatus Falkowiibacteriota</taxon>
    </lineage>
</organism>
<protein>
    <submittedName>
        <fullName evidence="1">Uncharacterized protein</fullName>
    </submittedName>
</protein>
<dbReference type="SUPFAM" id="SSF69318">
    <property type="entry name" value="Integrin alpha N-terminal domain"/>
    <property type="match status" value="1"/>
</dbReference>
<proteinExistence type="predicted"/>
<comment type="caution">
    <text evidence="1">The sequence shown here is derived from an EMBL/GenBank/DDBJ whole genome shotgun (WGS) entry which is preliminary data.</text>
</comment>
<gene>
    <name evidence="1" type="ORF">A2Y83_04120</name>
</gene>
<reference evidence="1 2" key="1">
    <citation type="journal article" date="2016" name="Nat. Commun.">
        <title>Thousands of microbial genomes shed light on interconnected biogeochemical processes in an aquifer system.</title>
        <authorList>
            <person name="Anantharaman K."/>
            <person name="Brown C.T."/>
            <person name="Hug L.A."/>
            <person name="Sharon I."/>
            <person name="Castelle C.J."/>
            <person name="Probst A.J."/>
            <person name="Thomas B.C."/>
            <person name="Singh A."/>
            <person name="Wilkins M.J."/>
            <person name="Karaoz U."/>
            <person name="Brodie E.L."/>
            <person name="Williams K.H."/>
            <person name="Hubbard S.S."/>
            <person name="Banfield J.F."/>
        </authorList>
    </citation>
    <scope>NUCLEOTIDE SEQUENCE [LARGE SCALE GENOMIC DNA]</scope>
</reference>
<dbReference type="EMBL" id="MFFS01000026">
    <property type="protein sequence ID" value="OGF22450.1"/>
    <property type="molecule type" value="Genomic_DNA"/>
</dbReference>
<dbReference type="Proteomes" id="UP000178323">
    <property type="component" value="Unassembled WGS sequence"/>
</dbReference>
<name>A0A1F5S6W5_9BACT</name>